<name>A0A6C0FB95_9ZZZZ</name>
<evidence type="ECO:0000313" key="2">
    <source>
        <dbReference type="EMBL" id="QHT38334.1"/>
    </source>
</evidence>
<proteinExistence type="predicted"/>
<evidence type="ECO:0000259" key="1">
    <source>
        <dbReference type="SMART" id="SM00479"/>
    </source>
</evidence>
<dbReference type="GO" id="GO:0003676">
    <property type="term" value="F:nucleic acid binding"/>
    <property type="evidence" value="ECO:0007669"/>
    <property type="project" value="InterPro"/>
</dbReference>
<dbReference type="AlphaFoldDB" id="A0A6C0FB95"/>
<dbReference type="InterPro" id="IPR013520">
    <property type="entry name" value="Ribonucl_H"/>
</dbReference>
<sequence length="233" mass="26313">MKRKQRTSVIIDVETSGLPERHHGPGYPSIKASLKSYDGSRIVQLAWIIVKETGGQNKIESVKKSHIIKPVGFEIPRETVMIHGISTERAHEEGVEIGSVLKEFATDITNFGVTHIVAHNLEFDKHVLAAEAWRLQLADGSVDINKEELVDLYNRLAEETASNKLKEVCTMEVGREYAKIPLPSNPKKYKAPKLGELHQAFTGRIMREKHDALYDTEKCLECYIYMRRSVCSA</sequence>
<organism evidence="2">
    <name type="scientific">viral metagenome</name>
    <dbReference type="NCBI Taxonomy" id="1070528"/>
    <lineage>
        <taxon>unclassified sequences</taxon>
        <taxon>metagenomes</taxon>
        <taxon>organismal metagenomes</taxon>
    </lineage>
</organism>
<dbReference type="SUPFAM" id="SSF53098">
    <property type="entry name" value="Ribonuclease H-like"/>
    <property type="match status" value="1"/>
</dbReference>
<dbReference type="InterPro" id="IPR012337">
    <property type="entry name" value="RNaseH-like_sf"/>
</dbReference>
<feature type="domain" description="Exonuclease" evidence="1">
    <location>
        <begin position="7"/>
        <end position="232"/>
    </location>
</feature>
<dbReference type="Pfam" id="PF00929">
    <property type="entry name" value="RNase_T"/>
    <property type="match status" value="1"/>
</dbReference>
<accession>A0A6C0FB95</accession>
<reference evidence="2" key="1">
    <citation type="journal article" date="2020" name="Nature">
        <title>Giant virus diversity and host interactions through global metagenomics.</title>
        <authorList>
            <person name="Schulz F."/>
            <person name="Roux S."/>
            <person name="Paez-Espino D."/>
            <person name="Jungbluth S."/>
            <person name="Walsh D.A."/>
            <person name="Denef V.J."/>
            <person name="McMahon K.D."/>
            <person name="Konstantinidis K.T."/>
            <person name="Eloe-Fadrosh E.A."/>
            <person name="Kyrpides N.C."/>
            <person name="Woyke T."/>
        </authorList>
    </citation>
    <scope>NUCLEOTIDE SEQUENCE</scope>
    <source>
        <strain evidence="2">GVMAG-S-ERX556101-89</strain>
    </source>
</reference>
<dbReference type="CDD" id="cd06127">
    <property type="entry name" value="DEDDh"/>
    <property type="match status" value="1"/>
</dbReference>
<dbReference type="SMART" id="SM00479">
    <property type="entry name" value="EXOIII"/>
    <property type="match status" value="1"/>
</dbReference>
<dbReference type="Gene3D" id="3.30.420.10">
    <property type="entry name" value="Ribonuclease H-like superfamily/Ribonuclease H"/>
    <property type="match status" value="1"/>
</dbReference>
<dbReference type="InterPro" id="IPR036397">
    <property type="entry name" value="RNaseH_sf"/>
</dbReference>
<protein>
    <recommendedName>
        <fullName evidence="1">Exonuclease domain-containing protein</fullName>
    </recommendedName>
</protein>
<dbReference type="EMBL" id="MN738829">
    <property type="protein sequence ID" value="QHT38334.1"/>
    <property type="molecule type" value="Genomic_DNA"/>
</dbReference>